<keyword evidence="2" id="KW-1185">Reference proteome</keyword>
<reference evidence="1 2" key="1">
    <citation type="submission" date="2018-09" db="EMBL/GenBank/DDBJ databases">
        <authorList>
            <person name="Zhu H."/>
        </authorList>
    </citation>
    <scope>NUCLEOTIDE SEQUENCE [LARGE SCALE GENOMIC DNA]</scope>
    <source>
        <strain evidence="1 2">K2R10-39</strain>
    </source>
</reference>
<dbReference type="EMBL" id="QYUN01000002">
    <property type="protein sequence ID" value="RJG06506.1"/>
    <property type="molecule type" value="Genomic_DNA"/>
</dbReference>
<dbReference type="AlphaFoldDB" id="A0A418X238"/>
<dbReference type="OrthoDB" id="8721757at2"/>
<comment type="caution">
    <text evidence="1">The sequence shown here is derived from an EMBL/GenBank/DDBJ whole genome shotgun (WGS) entry which is preliminary data.</text>
</comment>
<gene>
    <name evidence="1" type="ORF">D3870_11220</name>
</gene>
<dbReference type="RefSeq" id="WP_119739145.1">
    <property type="nucleotide sequence ID" value="NZ_QYUN01000002.1"/>
</dbReference>
<organism evidence="1 2">
    <name type="scientific">Noviherbaspirillum cavernae</name>
    <dbReference type="NCBI Taxonomy" id="2320862"/>
    <lineage>
        <taxon>Bacteria</taxon>
        <taxon>Pseudomonadati</taxon>
        <taxon>Pseudomonadota</taxon>
        <taxon>Betaproteobacteria</taxon>
        <taxon>Burkholderiales</taxon>
        <taxon>Oxalobacteraceae</taxon>
        <taxon>Noviherbaspirillum</taxon>
    </lineage>
</organism>
<dbReference type="Proteomes" id="UP000285190">
    <property type="component" value="Unassembled WGS sequence"/>
</dbReference>
<sequence>MAYETIGDYQLRFFAYELSESGMWDPFVTIMKFDEQSQDFKCVLEKHHASEVPLATYDDAIEQARRAGNALIKSGKL</sequence>
<evidence type="ECO:0000313" key="2">
    <source>
        <dbReference type="Proteomes" id="UP000285190"/>
    </source>
</evidence>
<accession>A0A418X238</accession>
<evidence type="ECO:0000313" key="1">
    <source>
        <dbReference type="EMBL" id="RJG06506.1"/>
    </source>
</evidence>
<name>A0A418X238_9BURK</name>
<proteinExistence type="predicted"/>
<protein>
    <submittedName>
        <fullName evidence="1">Uncharacterized protein</fullName>
    </submittedName>
</protein>